<evidence type="ECO:0000256" key="1">
    <source>
        <dbReference type="ARBA" id="ARBA00008092"/>
    </source>
</evidence>
<dbReference type="GeneID" id="106819094"/>
<evidence type="ECO:0000256" key="4">
    <source>
        <dbReference type="ARBA" id="ARBA00022833"/>
    </source>
</evidence>
<dbReference type="PRINTS" id="PR00398">
    <property type="entry name" value="STRDHORMONER"/>
</dbReference>
<evidence type="ECO:0000259" key="13">
    <source>
        <dbReference type="PROSITE" id="PS51843"/>
    </source>
</evidence>
<evidence type="ECO:0000256" key="3">
    <source>
        <dbReference type="ARBA" id="ARBA00022771"/>
    </source>
</evidence>
<dbReference type="PROSITE" id="PS51030">
    <property type="entry name" value="NUCLEAR_REC_DBD_2"/>
    <property type="match status" value="1"/>
</dbReference>
<keyword evidence="3 10" id="KW-0863">Zinc-finger</keyword>
<evidence type="ECO:0000313" key="15">
    <source>
        <dbReference type="RefSeq" id="XP_014679239.1"/>
    </source>
</evidence>
<dbReference type="InterPro" id="IPR050234">
    <property type="entry name" value="Nuclear_hormone_rcpt_NR1"/>
</dbReference>
<feature type="domain" description="Nuclear receptor" evidence="12">
    <location>
        <begin position="7"/>
        <end position="85"/>
    </location>
</feature>
<dbReference type="PRINTS" id="PR00546">
    <property type="entry name" value="THYROIDHORMR"/>
</dbReference>
<protein>
    <submittedName>
        <fullName evidence="15">Thyroid hormone receptor alpha-A-like isoform X1</fullName>
    </submittedName>
</protein>
<organism evidence="14 15">
    <name type="scientific">Priapulus caudatus</name>
    <name type="common">Priapulid worm</name>
    <dbReference type="NCBI Taxonomy" id="37621"/>
    <lineage>
        <taxon>Eukaryota</taxon>
        <taxon>Metazoa</taxon>
        <taxon>Ecdysozoa</taxon>
        <taxon>Scalidophora</taxon>
        <taxon>Priapulida</taxon>
        <taxon>Priapulimorpha</taxon>
        <taxon>Priapulimorphida</taxon>
        <taxon>Priapulidae</taxon>
        <taxon>Priapulus</taxon>
    </lineage>
</organism>
<name>A0ABM1F468_PRICU</name>
<dbReference type="SUPFAM" id="SSF57716">
    <property type="entry name" value="Glucocorticoid receptor-like (DNA-binding domain)"/>
    <property type="match status" value="1"/>
</dbReference>
<evidence type="ECO:0000256" key="10">
    <source>
        <dbReference type="RuleBase" id="RU004334"/>
    </source>
</evidence>
<dbReference type="PANTHER" id="PTHR24082:SF330">
    <property type="entry name" value="THYROID HORMONE RECEPTOR BETA"/>
    <property type="match status" value="1"/>
</dbReference>
<reference evidence="15" key="1">
    <citation type="submission" date="2025-08" db="UniProtKB">
        <authorList>
            <consortium name="RefSeq"/>
        </authorList>
    </citation>
    <scope>IDENTIFICATION</scope>
</reference>
<keyword evidence="4 10" id="KW-0862">Zinc</keyword>
<dbReference type="Gene3D" id="1.10.565.10">
    <property type="entry name" value="Retinoid X Receptor"/>
    <property type="match status" value="1"/>
</dbReference>
<dbReference type="SMART" id="SM00399">
    <property type="entry name" value="ZnF_C4"/>
    <property type="match status" value="1"/>
</dbReference>
<dbReference type="PRINTS" id="PR00047">
    <property type="entry name" value="STROIDFINGER"/>
</dbReference>
<dbReference type="RefSeq" id="XP_014679239.1">
    <property type="nucleotide sequence ID" value="XM_014823753.1"/>
</dbReference>
<evidence type="ECO:0000256" key="6">
    <source>
        <dbReference type="ARBA" id="ARBA00023125"/>
    </source>
</evidence>
<dbReference type="InterPro" id="IPR035500">
    <property type="entry name" value="NHR-like_dom_sf"/>
</dbReference>
<comment type="similarity">
    <text evidence="1">Belongs to the nuclear hormone receptor family. NR1 subfamily.</text>
</comment>
<comment type="subcellular location">
    <subcellularLocation>
        <location evidence="10">Nucleus</location>
    </subcellularLocation>
</comment>
<evidence type="ECO:0000256" key="8">
    <source>
        <dbReference type="ARBA" id="ARBA00023170"/>
    </source>
</evidence>
<dbReference type="Pfam" id="PF00104">
    <property type="entry name" value="Hormone_recep"/>
    <property type="match status" value="1"/>
</dbReference>
<dbReference type="InterPro" id="IPR001723">
    <property type="entry name" value="Nuclear_hrmn_rcpt"/>
</dbReference>
<dbReference type="InterPro" id="IPR001728">
    <property type="entry name" value="ThyrH_rcpt"/>
</dbReference>
<keyword evidence="5 10" id="KW-0805">Transcription regulation</keyword>
<dbReference type="PROSITE" id="PS51843">
    <property type="entry name" value="NR_LBD"/>
    <property type="match status" value="1"/>
</dbReference>
<dbReference type="SMART" id="SM00430">
    <property type="entry name" value="HOLI"/>
    <property type="match status" value="1"/>
</dbReference>
<dbReference type="Proteomes" id="UP000695022">
    <property type="component" value="Unplaced"/>
</dbReference>
<keyword evidence="2 10" id="KW-0479">Metal-binding</keyword>
<gene>
    <name evidence="15" type="primary">LOC106819094</name>
</gene>
<accession>A0ABM1F468</accession>
<dbReference type="Gene3D" id="3.30.50.10">
    <property type="entry name" value="Erythroid Transcription Factor GATA-1, subunit A"/>
    <property type="match status" value="1"/>
</dbReference>
<evidence type="ECO:0000256" key="11">
    <source>
        <dbReference type="SAM" id="MobiDB-lite"/>
    </source>
</evidence>
<dbReference type="InterPro" id="IPR000536">
    <property type="entry name" value="Nucl_hrmn_rcpt_lig-bd"/>
</dbReference>
<dbReference type="PROSITE" id="PS00031">
    <property type="entry name" value="NUCLEAR_REC_DBD_1"/>
    <property type="match status" value="1"/>
</dbReference>
<feature type="domain" description="NR LBD" evidence="13">
    <location>
        <begin position="153"/>
        <end position="379"/>
    </location>
</feature>
<dbReference type="CDD" id="cd06961">
    <property type="entry name" value="NR_DBD_TR"/>
    <property type="match status" value="1"/>
</dbReference>
<dbReference type="Pfam" id="PF00105">
    <property type="entry name" value="zf-C4"/>
    <property type="match status" value="1"/>
</dbReference>
<evidence type="ECO:0000259" key="12">
    <source>
        <dbReference type="PROSITE" id="PS51030"/>
    </source>
</evidence>
<evidence type="ECO:0000256" key="9">
    <source>
        <dbReference type="ARBA" id="ARBA00023242"/>
    </source>
</evidence>
<dbReference type="InterPro" id="IPR001628">
    <property type="entry name" value="Znf_hrmn_rcpt"/>
</dbReference>
<evidence type="ECO:0000256" key="2">
    <source>
        <dbReference type="ARBA" id="ARBA00022723"/>
    </source>
</evidence>
<proteinExistence type="inferred from homology"/>
<feature type="region of interest" description="Disordered" evidence="11">
    <location>
        <begin position="157"/>
        <end position="179"/>
    </location>
</feature>
<evidence type="ECO:0000256" key="5">
    <source>
        <dbReference type="ARBA" id="ARBA00023015"/>
    </source>
</evidence>
<sequence length="382" mass="42523">MDLSKGPEPCVVCGDAATGYHYRCMTCEGCKGFFRRTIQKQLTYDCKSMKTGAPCVVDKNTRNQCQQCRYTKCMHVGMAIDLVLNEQQRKAKRKLIEENKRKRKYDAALRRCHVTDGMSDDERELVCMIEQAYSAAYGGKEKQTCLEDRLQLQSDDSGDTLLSNSGDDSSNGPITINGRTANSDAQLPVSFDQILSNSVQKLVTFSKNVSGFTDLELDDQVILLRGCVVETMCFGCSDYYDAASQSFLLKDGAKVTMSDVTAEEAVLVEPVFTLAAGLARVRLDVSERSLMTALLLLQTDREGLRDVSAVERQQERVLDVFQHYVMHSYPDEPVRWPKLLVRLTSLRSVSACVADHVLGTRLDSPTNIPSLLLAIFEGNSCL</sequence>
<dbReference type="PANTHER" id="PTHR24082">
    <property type="entry name" value="NUCLEAR HORMONE RECEPTOR"/>
    <property type="match status" value="1"/>
</dbReference>
<keyword evidence="7 10" id="KW-0804">Transcription</keyword>
<keyword evidence="9 10" id="KW-0539">Nucleus</keyword>
<keyword evidence="6 10" id="KW-0238">DNA-binding</keyword>
<evidence type="ECO:0000313" key="14">
    <source>
        <dbReference type="Proteomes" id="UP000695022"/>
    </source>
</evidence>
<keyword evidence="8 10" id="KW-0675">Receptor</keyword>
<keyword evidence="14" id="KW-1185">Reference proteome</keyword>
<evidence type="ECO:0000256" key="7">
    <source>
        <dbReference type="ARBA" id="ARBA00023163"/>
    </source>
</evidence>
<dbReference type="SUPFAM" id="SSF48508">
    <property type="entry name" value="Nuclear receptor ligand-binding domain"/>
    <property type="match status" value="1"/>
</dbReference>
<dbReference type="InterPro" id="IPR013088">
    <property type="entry name" value="Znf_NHR/GATA"/>
</dbReference>